<dbReference type="PANTHER" id="PTHR10000:SF8">
    <property type="entry name" value="HAD SUPERFAMILY HYDROLASE-LIKE, TYPE 3"/>
    <property type="match status" value="1"/>
</dbReference>
<evidence type="ECO:0000313" key="3">
    <source>
        <dbReference type="EMBL" id="CAB4776956.1"/>
    </source>
</evidence>
<dbReference type="EMBL" id="CAEZXH010000119">
    <property type="protein sequence ID" value="CAB4694683.1"/>
    <property type="molecule type" value="Genomic_DNA"/>
</dbReference>
<dbReference type="NCBIfam" id="TIGR00099">
    <property type="entry name" value="Cof-subfamily"/>
    <property type="match status" value="1"/>
</dbReference>
<proteinExistence type="predicted"/>
<dbReference type="NCBIfam" id="TIGR01484">
    <property type="entry name" value="HAD-SF-IIB"/>
    <property type="match status" value="1"/>
</dbReference>
<dbReference type="InterPro" id="IPR006379">
    <property type="entry name" value="HAD-SF_hydro_IIB"/>
</dbReference>
<dbReference type="GO" id="GO:0005829">
    <property type="term" value="C:cytosol"/>
    <property type="evidence" value="ECO:0007669"/>
    <property type="project" value="TreeGrafter"/>
</dbReference>
<accession>A0A6J6PDB8</accession>
<dbReference type="PANTHER" id="PTHR10000">
    <property type="entry name" value="PHOSPHOSERINE PHOSPHATASE"/>
    <property type="match status" value="1"/>
</dbReference>
<dbReference type="Pfam" id="PF08282">
    <property type="entry name" value="Hydrolase_3"/>
    <property type="match status" value="1"/>
</dbReference>
<dbReference type="EMBL" id="CAEZZS010000027">
    <property type="protein sequence ID" value="CAB4776956.1"/>
    <property type="molecule type" value="Genomic_DNA"/>
</dbReference>
<dbReference type="InterPro" id="IPR023214">
    <property type="entry name" value="HAD_sf"/>
</dbReference>
<name>A0A6J6PDB8_9ZZZZ</name>
<reference evidence="2" key="1">
    <citation type="submission" date="2020-05" db="EMBL/GenBank/DDBJ databases">
        <authorList>
            <person name="Chiriac C."/>
            <person name="Salcher M."/>
            <person name="Ghai R."/>
            <person name="Kavagutti S V."/>
        </authorList>
    </citation>
    <scope>NUCLEOTIDE SEQUENCE</scope>
</reference>
<dbReference type="Gene3D" id="3.40.50.1000">
    <property type="entry name" value="HAD superfamily/HAD-like"/>
    <property type="match status" value="1"/>
</dbReference>
<dbReference type="InterPro" id="IPR000150">
    <property type="entry name" value="Cof"/>
</dbReference>
<evidence type="ECO:0000313" key="2">
    <source>
        <dbReference type="EMBL" id="CAB4694683.1"/>
    </source>
</evidence>
<dbReference type="SUPFAM" id="SSF56784">
    <property type="entry name" value="HAD-like"/>
    <property type="match status" value="1"/>
</dbReference>
<gene>
    <name evidence="1" type="ORF">UFOPK1811_00857</name>
    <name evidence="2" type="ORF">UFOPK2360_01323</name>
    <name evidence="3" type="ORF">UFOPK2922_00724</name>
</gene>
<dbReference type="AlphaFoldDB" id="A0A6J6PDB8"/>
<dbReference type="GO" id="GO:0016791">
    <property type="term" value="F:phosphatase activity"/>
    <property type="evidence" value="ECO:0007669"/>
    <property type="project" value="TreeGrafter"/>
</dbReference>
<protein>
    <submittedName>
        <fullName evidence="2">Unannotated protein</fullName>
    </submittedName>
</protein>
<organism evidence="2">
    <name type="scientific">freshwater metagenome</name>
    <dbReference type="NCBI Taxonomy" id="449393"/>
    <lineage>
        <taxon>unclassified sequences</taxon>
        <taxon>metagenomes</taxon>
        <taxon>ecological metagenomes</taxon>
    </lineage>
</organism>
<dbReference type="Gene3D" id="3.30.1240.10">
    <property type="match status" value="1"/>
</dbReference>
<sequence length="265" mass="29155">MTRPKIIATDLDGTIIPFDGHISKRTIDVFTKANNLGIHIFFITGRPPRWMNEVREAFSFGTGVCGNGAVIYDFHKNEILEEWLISTENLNKATQVLRASIPSAVFAVENHDGFHREQKYLARWDLGIDNAGSAQIEEHFDHPAMKFLVRSVNHELSSDEMLRIAEKELKGIATPTHSNSDESLLEISAIGVSKGETLAKLSQRLNISAADVITFGDNPNDISMLEWSGRSYAMAAAHPAAQAAAKSIAPECNDDGVAQVLEELL</sequence>
<evidence type="ECO:0000313" key="1">
    <source>
        <dbReference type="EMBL" id="CAB4601804.1"/>
    </source>
</evidence>
<dbReference type="InterPro" id="IPR036412">
    <property type="entry name" value="HAD-like_sf"/>
</dbReference>
<dbReference type="GO" id="GO:0000287">
    <property type="term" value="F:magnesium ion binding"/>
    <property type="evidence" value="ECO:0007669"/>
    <property type="project" value="TreeGrafter"/>
</dbReference>
<dbReference type="EMBL" id="CAEZUJ010000030">
    <property type="protein sequence ID" value="CAB4601804.1"/>
    <property type="molecule type" value="Genomic_DNA"/>
</dbReference>